<dbReference type="Gene3D" id="3.90.550.10">
    <property type="entry name" value="Spore Coat Polysaccharide Biosynthesis Protein SpsA, Chain A"/>
    <property type="match status" value="1"/>
</dbReference>
<evidence type="ECO:0000313" key="3">
    <source>
        <dbReference type="Proteomes" id="UP000182649"/>
    </source>
</evidence>
<dbReference type="AlphaFoldDB" id="A0A1I7GDE9"/>
<dbReference type="InterPro" id="IPR001173">
    <property type="entry name" value="Glyco_trans_2-like"/>
</dbReference>
<dbReference type="PANTHER" id="PTHR43685">
    <property type="entry name" value="GLYCOSYLTRANSFERASE"/>
    <property type="match status" value="1"/>
</dbReference>
<dbReference type="SUPFAM" id="SSF53448">
    <property type="entry name" value="Nucleotide-diphospho-sugar transferases"/>
    <property type="match status" value="1"/>
</dbReference>
<dbReference type="GO" id="GO:0016740">
    <property type="term" value="F:transferase activity"/>
    <property type="evidence" value="ECO:0007669"/>
    <property type="project" value="UniProtKB-KW"/>
</dbReference>
<dbReference type="Proteomes" id="UP000182649">
    <property type="component" value="Unassembled WGS sequence"/>
</dbReference>
<dbReference type="PANTHER" id="PTHR43685:SF2">
    <property type="entry name" value="GLYCOSYLTRANSFERASE 2-LIKE DOMAIN-CONTAINING PROTEIN"/>
    <property type="match status" value="1"/>
</dbReference>
<dbReference type="EMBL" id="FPBZ01000004">
    <property type="protein sequence ID" value="SFU46443.1"/>
    <property type="molecule type" value="Genomic_DNA"/>
</dbReference>
<dbReference type="InterPro" id="IPR029044">
    <property type="entry name" value="Nucleotide-diphossugar_trans"/>
</dbReference>
<dbReference type="InterPro" id="IPR050834">
    <property type="entry name" value="Glycosyltransf_2"/>
</dbReference>
<feature type="domain" description="Glycosyltransferase 2-like" evidence="1">
    <location>
        <begin position="7"/>
        <end position="110"/>
    </location>
</feature>
<dbReference type="CDD" id="cd00761">
    <property type="entry name" value="Glyco_tranf_GTA_type"/>
    <property type="match status" value="1"/>
</dbReference>
<dbReference type="OrthoDB" id="8566662at2"/>
<name>A0A1I7GDE9_9PROT</name>
<evidence type="ECO:0000259" key="1">
    <source>
        <dbReference type="Pfam" id="PF00535"/>
    </source>
</evidence>
<evidence type="ECO:0000313" key="2">
    <source>
        <dbReference type="EMBL" id="SFU46443.1"/>
    </source>
</evidence>
<protein>
    <submittedName>
        <fullName evidence="2">Glycosyltransferase, GT2 family</fullName>
    </submittedName>
</protein>
<proteinExistence type="predicted"/>
<organism evidence="2 3">
    <name type="scientific">Nitrosospira multiformis</name>
    <dbReference type="NCBI Taxonomy" id="1231"/>
    <lineage>
        <taxon>Bacteria</taxon>
        <taxon>Pseudomonadati</taxon>
        <taxon>Pseudomonadota</taxon>
        <taxon>Betaproteobacteria</taxon>
        <taxon>Nitrosomonadales</taxon>
        <taxon>Nitrosomonadaceae</taxon>
        <taxon>Nitrosospira</taxon>
    </lineage>
</organism>
<dbReference type="Pfam" id="PF00535">
    <property type="entry name" value="Glycos_transf_2"/>
    <property type="match status" value="1"/>
</dbReference>
<reference evidence="2 3" key="1">
    <citation type="submission" date="2016-10" db="EMBL/GenBank/DDBJ databases">
        <authorList>
            <person name="de Groot N.N."/>
        </authorList>
    </citation>
    <scope>NUCLEOTIDE SEQUENCE [LARGE SCALE GENOMIC DNA]</scope>
    <source>
        <strain evidence="2 3">Nl14</strain>
    </source>
</reference>
<sequence length="380" mass="43651">MMTLPVTVIIPTFNRADFISACLESILGQTCPPQQIIVVDDGSTDKTGEVISHFSKVEYIRKSNGGKSSAINAALPLLKGEYVWIMDDDDIALPDALNQLLKPHLNNPQLGYSFGYQIAAKIVGETITPITPERRMPSYFDPLLHRYRLTEYNYFSLNSCLIRYRTFIETGKFDERLVRSQDYDFLLRLSIKAKVAYIDKHIYWLREHSGMRGSEMNPIQFQDRNQAWIKYDRIVGKKVLDTYSDDAFIHPNLESYSSAERFRSCKLRRAYIAASKGLVEEAENYLHAVHSFDDPAKLPNLNEIDRVTLMQIFGEIDFLKAVREDPAFREKIFTSIASIPGANPKKMLLKRLYWNARLAFSKGRIMDGVDYVRDFSKALT</sequence>
<gene>
    <name evidence="2" type="ORF">SAMN05216417_104142</name>
</gene>
<keyword evidence="2" id="KW-0808">Transferase</keyword>
<dbReference type="RefSeq" id="WP_074973936.1">
    <property type="nucleotide sequence ID" value="NZ_FPBZ01000004.1"/>
</dbReference>
<accession>A0A1I7GDE9</accession>